<keyword evidence="3 5" id="KW-1133">Transmembrane helix</keyword>
<dbReference type="GO" id="GO:0016020">
    <property type="term" value="C:membrane"/>
    <property type="evidence" value="ECO:0007669"/>
    <property type="project" value="UniProtKB-SubCell"/>
</dbReference>
<feature type="domain" description="G-protein coupled receptors family 2 profile 2" evidence="7">
    <location>
        <begin position="259"/>
        <end position="452"/>
    </location>
</feature>
<feature type="signal peptide" evidence="6">
    <location>
        <begin position="1"/>
        <end position="18"/>
    </location>
</feature>
<feature type="transmembrane region" description="Helical" evidence="5">
    <location>
        <begin position="419"/>
        <end position="440"/>
    </location>
</feature>
<name>A0A8S1CSJ6_9INSE</name>
<dbReference type="AlphaFoldDB" id="A0A8S1CSJ6"/>
<dbReference type="PANTHER" id="PTHR46953:SF1">
    <property type="entry name" value="G-PROTEIN COUPLED RECEPTOR MTH-LIKE 1-RELATED"/>
    <property type="match status" value="1"/>
</dbReference>
<keyword evidence="2 5" id="KW-0812">Transmembrane</keyword>
<comment type="subcellular location">
    <subcellularLocation>
        <location evidence="1">Membrane</location>
        <topology evidence="1">Multi-pass membrane protein</topology>
    </subcellularLocation>
</comment>
<reference evidence="8 9" key="1">
    <citation type="submission" date="2020-04" db="EMBL/GenBank/DDBJ databases">
        <authorList>
            <person name="Alioto T."/>
            <person name="Alioto T."/>
            <person name="Gomez Garrido J."/>
        </authorList>
    </citation>
    <scope>NUCLEOTIDE SEQUENCE [LARGE SCALE GENOMIC DNA]</scope>
</reference>
<comment type="caution">
    <text evidence="8">The sequence shown here is derived from an EMBL/GenBank/DDBJ whole genome shotgun (WGS) entry which is preliminary data.</text>
</comment>
<feature type="chain" id="PRO_5035831710" description="G-protein coupled receptors family 2 profile 2 domain-containing protein" evidence="6">
    <location>
        <begin position="19"/>
        <end position="584"/>
    </location>
</feature>
<dbReference type="InterPro" id="IPR017981">
    <property type="entry name" value="GPCR_2-like_7TM"/>
</dbReference>
<evidence type="ECO:0000313" key="9">
    <source>
        <dbReference type="Proteomes" id="UP000494165"/>
    </source>
</evidence>
<dbReference type="EMBL" id="CADEPI010000065">
    <property type="protein sequence ID" value="CAB3371785.1"/>
    <property type="molecule type" value="Genomic_DNA"/>
</dbReference>
<feature type="transmembrane region" description="Helical" evidence="5">
    <location>
        <begin position="376"/>
        <end position="399"/>
    </location>
</feature>
<dbReference type="OrthoDB" id="8191206at2759"/>
<evidence type="ECO:0000256" key="1">
    <source>
        <dbReference type="ARBA" id="ARBA00004141"/>
    </source>
</evidence>
<evidence type="ECO:0000256" key="3">
    <source>
        <dbReference type="ARBA" id="ARBA00022989"/>
    </source>
</evidence>
<dbReference type="InterPro" id="IPR000832">
    <property type="entry name" value="GPCR_2_secretin-like"/>
</dbReference>
<accession>A0A8S1CSJ6</accession>
<dbReference type="GO" id="GO:0007166">
    <property type="term" value="P:cell surface receptor signaling pathway"/>
    <property type="evidence" value="ECO:0007669"/>
    <property type="project" value="InterPro"/>
</dbReference>
<evidence type="ECO:0000256" key="6">
    <source>
        <dbReference type="SAM" id="SignalP"/>
    </source>
</evidence>
<protein>
    <recommendedName>
        <fullName evidence="7">G-protein coupled receptors family 2 profile 2 domain-containing protein</fullName>
    </recommendedName>
</protein>
<evidence type="ECO:0000259" key="7">
    <source>
        <dbReference type="PROSITE" id="PS50261"/>
    </source>
</evidence>
<dbReference type="PANTHER" id="PTHR46953">
    <property type="entry name" value="G-PROTEIN COUPLED RECEPTOR MTH-LIKE 1-RELATED"/>
    <property type="match status" value="1"/>
</dbReference>
<proteinExistence type="predicted"/>
<organism evidence="8 9">
    <name type="scientific">Cloeon dipterum</name>
    <dbReference type="NCBI Taxonomy" id="197152"/>
    <lineage>
        <taxon>Eukaryota</taxon>
        <taxon>Metazoa</taxon>
        <taxon>Ecdysozoa</taxon>
        <taxon>Arthropoda</taxon>
        <taxon>Hexapoda</taxon>
        <taxon>Insecta</taxon>
        <taxon>Pterygota</taxon>
        <taxon>Palaeoptera</taxon>
        <taxon>Ephemeroptera</taxon>
        <taxon>Pisciforma</taxon>
        <taxon>Baetidae</taxon>
        <taxon>Cloeon</taxon>
    </lineage>
</organism>
<keyword evidence="4 5" id="KW-0472">Membrane</keyword>
<sequence length="584" mass="65104">MRPFLLLALLVAATTAAASRELHKCCPVGQMLQDNTSCKVDLESEDWTPLIYAVAPGGGGFQANPSINLSVTPEWRPVCQDGSLPVMLKSGTVLPLFMLLEMNEQLILTLPHSADLPIFTPQTFCVDRLSALVCGAPRMEGIRNCCGKDAAYSESLSSCKHNEQQGEPLDAVTNATGFPHCSSKSSNYILAGELEGNLTEHLNGTSLQLEPPPAAPLLIEDYCLVRVLERPERVAVLVCNDHLLPDMRPVDDVQEGDIRLTLYPAGLAISAFFLAATLATGFLVPKAHHALHWRCQTCHVACLLVADLLLAFVQFSGRSITERSPETCTIMAVLMHFFFLSAFFWLNAMCFNIWWTFRDLRPVSADPAQERFRYRAFSVYAWGMPLFITCAALMLDLLPFDEEMAKSLVRPRFGEKRCWFFGGLDIVTFFYGPVGLLLILNCMLFAATTRELTCGLWRREGVKTGGGSHGSAERYYTTSEIQCPPYAGFYRFSKDKSLPLKWFEQVVQLVYTRRALFEKPFSKECGAQNVLPTFVSSRIYASCSLLFVAARQSSVTLFCFSTAYSNSHSLHSHSRRPLQTYFLC</sequence>
<feature type="transmembrane region" description="Helical" evidence="5">
    <location>
        <begin position="262"/>
        <end position="285"/>
    </location>
</feature>
<feature type="transmembrane region" description="Helical" evidence="5">
    <location>
        <begin position="329"/>
        <end position="355"/>
    </location>
</feature>
<feature type="transmembrane region" description="Helical" evidence="5">
    <location>
        <begin position="297"/>
        <end position="317"/>
    </location>
</feature>
<dbReference type="Gene3D" id="1.20.1070.10">
    <property type="entry name" value="Rhodopsin 7-helix transmembrane proteins"/>
    <property type="match status" value="1"/>
</dbReference>
<dbReference type="GO" id="GO:0004930">
    <property type="term" value="F:G protein-coupled receptor activity"/>
    <property type="evidence" value="ECO:0007669"/>
    <property type="project" value="InterPro"/>
</dbReference>
<evidence type="ECO:0000256" key="5">
    <source>
        <dbReference type="SAM" id="Phobius"/>
    </source>
</evidence>
<dbReference type="Pfam" id="PF00002">
    <property type="entry name" value="7tm_2"/>
    <property type="match status" value="1"/>
</dbReference>
<keyword evidence="9" id="KW-1185">Reference proteome</keyword>
<dbReference type="InterPro" id="IPR052808">
    <property type="entry name" value="GPCR_Mth-like"/>
</dbReference>
<gene>
    <name evidence="8" type="ORF">CLODIP_2_CD14747</name>
</gene>
<keyword evidence="6" id="KW-0732">Signal</keyword>
<dbReference type="CDD" id="cd15039">
    <property type="entry name" value="7tmB3_Methuselah-like"/>
    <property type="match status" value="1"/>
</dbReference>
<dbReference type="Proteomes" id="UP000494165">
    <property type="component" value="Unassembled WGS sequence"/>
</dbReference>
<evidence type="ECO:0000313" key="8">
    <source>
        <dbReference type="EMBL" id="CAB3371785.1"/>
    </source>
</evidence>
<dbReference type="PROSITE" id="PS50261">
    <property type="entry name" value="G_PROTEIN_RECEP_F2_4"/>
    <property type="match status" value="1"/>
</dbReference>
<evidence type="ECO:0000256" key="4">
    <source>
        <dbReference type="ARBA" id="ARBA00023136"/>
    </source>
</evidence>
<evidence type="ECO:0000256" key="2">
    <source>
        <dbReference type="ARBA" id="ARBA00022692"/>
    </source>
</evidence>